<evidence type="ECO:0000313" key="1">
    <source>
        <dbReference type="EMBL" id="KAF4647871.1"/>
    </source>
</evidence>
<accession>A0A7J6KMR6</accession>
<sequence>MESLKRLEVTLHATDDTLYCGALDSTWPLSLYRAGSITTVVADTRLKLPIKAKIDERSKEWSFPEVTVQFEPAREMQAMELMVNNLEKDEIVTRLSYPAVDHRQVWTSPAFAVRDTR</sequence>
<name>A0A7J6KMR6_PEROL</name>
<dbReference type="Proteomes" id="UP000572268">
    <property type="component" value="Unassembled WGS sequence"/>
</dbReference>
<reference evidence="1 2" key="1">
    <citation type="submission" date="2020-04" db="EMBL/GenBank/DDBJ databases">
        <title>Perkinsus olseni comparative genomics.</title>
        <authorList>
            <person name="Bogema D.R."/>
        </authorList>
    </citation>
    <scope>NUCLEOTIDE SEQUENCE [LARGE SCALE GENOMIC DNA]</scope>
    <source>
        <strain evidence="1">ATCC PRA-31</strain>
    </source>
</reference>
<organism evidence="1 2">
    <name type="scientific">Perkinsus olseni</name>
    <name type="common">Perkinsus atlanticus</name>
    <dbReference type="NCBI Taxonomy" id="32597"/>
    <lineage>
        <taxon>Eukaryota</taxon>
        <taxon>Sar</taxon>
        <taxon>Alveolata</taxon>
        <taxon>Perkinsozoa</taxon>
        <taxon>Perkinsea</taxon>
        <taxon>Perkinsida</taxon>
        <taxon>Perkinsidae</taxon>
        <taxon>Perkinsus</taxon>
    </lineage>
</organism>
<dbReference type="AlphaFoldDB" id="A0A7J6KMR6"/>
<protein>
    <submittedName>
        <fullName evidence="1">Uncharacterized protein</fullName>
    </submittedName>
</protein>
<proteinExistence type="predicted"/>
<feature type="non-terminal residue" evidence="1">
    <location>
        <position position="117"/>
    </location>
</feature>
<feature type="non-terminal residue" evidence="1">
    <location>
        <position position="1"/>
    </location>
</feature>
<evidence type="ECO:0000313" key="2">
    <source>
        <dbReference type="Proteomes" id="UP000572268"/>
    </source>
</evidence>
<dbReference type="EMBL" id="JABANN010002313">
    <property type="protein sequence ID" value="KAF4647871.1"/>
    <property type="molecule type" value="Genomic_DNA"/>
</dbReference>
<comment type="caution">
    <text evidence="1">The sequence shown here is derived from an EMBL/GenBank/DDBJ whole genome shotgun (WGS) entry which is preliminary data.</text>
</comment>
<gene>
    <name evidence="1" type="ORF">FOL46_003679</name>
</gene>